<dbReference type="InterPro" id="IPR051412">
    <property type="entry name" value="Formin_Homology_Diaphanous_sf"/>
</dbReference>
<dbReference type="OMA" id="VIHFPRE"/>
<dbReference type="GO" id="GO:0005884">
    <property type="term" value="C:actin filament"/>
    <property type="evidence" value="ECO:0007669"/>
    <property type="project" value="TreeGrafter"/>
</dbReference>
<feature type="region of interest" description="Disordered" evidence="1">
    <location>
        <begin position="144"/>
        <end position="286"/>
    </location>
</feature>
<name>A0A0S4JLJ5_BODSA</name>
<protein>
    <submittedName>
        <fullName evidence="2">Uncharacterized protein</fullName>
    </submittedName>
</protein>
<dbReference type="GO" id="GO:0030041">
    <property type="term" value="P:actin filament polymerization"/>
    <property type="evidence" value="ECO:0007669"/>
    <property type="project" value="TreeGrafter"/>
</dbReference>
<sequence>MSTPQSSTTTVGAASTATSVDDDIDEFMGLLRAVRDRLDRPELLTWKRIYEDEGLLSTHFSERLSSCLSTAKVRKLVRYAAPRLIIGEHDDVVVTILWEGASSAVLSSQIGVKAQETQRARMELLKANQETKVAVRKAAVERAKQFQRQNGSGSGGTLQSRVTTTTIGASGEEIIEEVEEVEEIEEIEEEEDGDNVPPPPPPLTQPPPPPAEDVVPPPPPLEDDGWDAPPPPPLDDDDVPPPPLPDDEDGWDVPPPPPLDDSAGVPPPPPPPPEDDWDVPPPPPQE</sequence>
<reference evidence="3" key="1">
    <citation type="submission" date="2015-09" db="EMBL/GenBank/DDBJ databases">
        <authorList>
            <consortium name="Pathogen Informatics"/>
        </authorList>
    </citation>
    <scope>NUCLEOTIDE SEQUENCE [LARGE SCALE GENOMIC DNA]</scope>
    <source>
        <strain evidence="3">Lake Konstanz</strain>
    </source>
</reference>
<evidence type="ECO:0000256" key="1">
    <source>
        <dbReference type="SAM" id="MobiDB-lite"/>
    </source>
</evidence>
<proteinExistence type="predicted"/>
<accession>A0A0S4JLJ5</accession>
<keyword evidence="3" id="KW-1185">Reference proteome</keyword>
<dbReference type="PANTHER" id="PTHR45691">
    <property type="entry name" value="PROTEIN DIAPHANOUS"/>
    <property type="match status" value="1"/>
</dbReference>
<feature type="compositionally biased region" description="Acidic residues" evidence="1">
    <location>
        <begin position="234"/>
        <end position="251"/>
    </location>
</feature>
<dbReference type="EMBL" id="CYKH01001884">
    <property type="protein sequence ID" value="CUG91009.1"/>
    <property type="molecule type" value="Genomic_DNA"/>
</dbReference>
<gene>
    <name evidence="2" type="ORF">BSAL_29720</name>
</gene>
<dbReference type="Proteomes" id="UP000051952">
    <property type="component" value="Unassembled WGS sequence"/>
</dbReference>
<evidence type="ECO:0000313" key="3">
    <source>
        <dbReference type="Proteomes" id="UP000051952"/>
    </source>
</evidence>
<feature type="compositionally biased region" description="Acidic residues" evidence="1">
    <location>
        <begin position="173"/>
        <end position="194"/>
    </location>
</feature>
<feature type="compositionally biased region" description="Pro residues" evidence="1">
    <location>
        <begin position="253"/>
        <end position="272"/>
    </location>
</feature>
<dbReference type="AlphaFoldDB" id="A0A0S4JLJ5"/>
<evidence type="ECO:0000313" key="2">
    <source>
        <dbReference type="EMBL" id="CUG91009.1"/>
    </source>
</evidence>
<dbReference type="VEuPathDB" id="TriTrypDB:BSAL_29720"/>
<feature type="compositionally biased region" description="Pro residues" evidence="1">
    <location>
        <begin position="196"/>
        <end position="220"/>
    </location>
</feature>
<dbReference type="PANTHER" id="PTHR45691:SF1">
    <property type="entry name" value="FH2 DOMAIN-CONTAINING PROTEIN 1-RELATED"/>
    <property type="match status" value="1"/>
</dbReference>
<feature type="compositionally biased region" description="Polar residues" evidence="1">
    <location>
        <begin position="146"/>
        <end position="168"/>
    </location>
</feature>
<organism evidence="2 3">
    <name type="scientific">Bodo saltans</name>
    <name type="common">Flagellated protozoan</name>
    <dbReference type="NCBI Taxonomy" id="75058"/>
    <lineage>
        <taxon>Eukaryota</taxon>
        <taxon>Discoba</taxon>
        <taxon>Euglenozoa</taxon>
        <taxon>Kinetoplastea</taxon>
        <taxon>Metakinetoplastina</taxon>
        <taxon>Eubodonida</taxon>
        <taxon>Bodonidae</taxon>
        <taxon>Bodo</taxon>
    </lineage>
</organism>